<feature type="region of interest" description="Disordered" evidence="1">
    <location>
        <begin position="1"/>
        <end position="37"/>
    </location>
</feature>
<feature type="compositionally biased region" description="Pro residues" evidence="1">
    <location>
        <begin position="11"/>
        <end position="23"/>
    </location>
</feature>
<organism evidence="2 3">
    <name type="scientific">Roseiconus lacunae</name>
    <dbReference type="NCBI Taxonomy" id="2605694"/>
    <lineage>
        <taxon>Bacteria</taxon>
        <taxon>Pseudomonadati</taxon>
        <taxon>Planctomycetota</taxon>
        <taxon>Planctomycetia</taxon>
        <taxon>Pirellulales</taxon>
        <taxon>Pirellulaceae</taxon>
        <taxon>Roseiconus</taxon>
    </lineage>
</organism>
<dbReference type="InterPro" id="IPR019600">
    <property type="entry name" value="Hemin_uptake_protein_HemP"/>
</dbReference>
<dbReference type="EMBL" id="JASZZN010000017">
    <property type="protein sequence ID" value="MDM4017938.1"/>
    <property type="molecule type" value="Genomic_DNA"/>
</dbReference>
<evidence type="ECO:0000313" key="3">
    <source>
        <dbReference type="Proteomes" id="UP001239462"/>
    </source>
</evidence>
<dbReference type="Gene3D" id="2.10.70.10">
    <property type="entry name" value="Complement Module, domain 1"/>
    <property type="match status" value="1"/>
</dbReference>
<reference evidence="2 3" key="1">
    <citation type="submission" date="2023-06" db="EMBL/GenBank/DDBJ databases">
        <title>Roseiconus lacunae JC819 isolated from Gulf of Mannar region, Tamil Nadu.</title>
        <authorList>
            <person name="Pk S."/>
            <person name="Ch S."/>
            <person name="Ch V.R."/>
        </authorList>
    </citation>
    <scope>NUCLEOTIDE SEQUENCE [LARGE SCALE GENOMIC DNA]</scope>
    <source>
        <strain evidence="2 3">JC819</strain>
    </source>
</reference>
<name>A0ABT7PN56_9BACT</name>
<evidence type="ECO:0000313" key="2">
    <source>
        <dbReference type="EMBL" id="MDM4017938.1"/>
    </source>
</evidence>
<protein>
    <submittedName>
        <fullName evidence="2">Hemin uptake protein HemP</fullName>
    </submittedName>
</protein>
<sequence length="73" mass="8428">MTDHKHEPDPTTLPPAQHPPTEPPTVTSRTPFDPPRVIDSETILAGQREVWIRHQQLMYRLRKTSSGKLYLTK</sequence>
<comment type="caution">
    <text evidence="2">The sequence shown here is derived from an EMBL/GenBank/DDBJ whole genome shotgun (WGS) entry which is preliminary data.</text>
</comment>
<dbReference type="Proteomes" id="UP001239462">
    <property type="component" value="Unassembled WGS sequence"/>
</dbReference>
<proteinExistence type="predicted"/>
<gene>
    <name evidence="2" type="ORF">QTN89_21000</name>
</gene>
<evidence type="ECO:0000256" key="1">
    <source>
        <dbReference type="SAM" id="MobiDB-lite"/>
    </source>
</evidence>
<dbReference type="Pfam" id="PF10636">
    <property type="entry name" value="hemP"/>
    <property type="match status" value="1"/>
</dbReference>
<accession>A0ABT7PN56</accession>
<keyword evidence="3" id="KW-1185">Reference proteome</keyword>